<dbReference type="Proteomes" id="UP000887159">
    <property type="component" value="Unassembled WGS sequence"/>
</dbReference>
<accession>A0A8X6VXM9</accession>
<dbReference type="AlphaFoldDB" id="A0A8X6VXM9"/>
<sequence length="116" mass="13699">MLHLFFGIWDTGARITLRQKHQLLDMLIHFKTLLLYGPVTIQPVKARRKYIFIMCDNEKLEKKATRKIITLETKMQEIRRLDSGERQSQISAALNLATSTRCLLDKEAENWKQRIE</sequence>
<name>A0A8X6VXM9_TRICX</name>
<protein>
    <submittedName>
        <fullName evidence="1">Uncharacterized protein</fullName>
    </submittedName>
</protein>
<reference evidence="1" key="1">
    <citation type="submission" date="2020-08" db="EMBL/GenBank/DDBJ databases">
        <title>Multicomponent nature underlies the extraordinary mechanical properties of spider dragline silk.</title>
        <authorList>
            <person name="Kono N."/>
            <person name="Nakamura H."/>
            <person name="Mori M."/>
            <person name="Yoshida Y."/>
            <person name="Ohtoshi R."/>
            <person name="Malay A.D."/>
            <person name="Moran D.A.P."/>
            <person name="Tomita M."/>
            <person name="Numata K."/>
            <person name="Arakawa K."/>
        </authorList>
    </citation>
    <scope>NUCLEOTIDE SEQUENCE</scope>
</reference>
<comment type="caution">
    <text evidence="1">The sequence shown here is derived from an EMBL/GenBank/DDBJ whole genome shotgun (WGS) entry which is preliminary data.</text>
</comment>
<organism evidence="1 2">
    <name type="scientific">Trichonephila clavipes</name>
    <name type="common">Golden silk orbweaver</name>
    <name type="synonym">Nephila clavipes</name>
    <dbReference type="NCBI Taxonomy" id="2585209"/>
    <lineage>
        <taxon>Eukaryota</taxon>
        <taxon>Metazoa</taxon>
        <taxon>Ecdysozoa</taxon>
        <taxon>Arthropoda</taxon>
        <taxon>Chelicerata</taxon>
        <taxon>Arachnida</taxon>
        <taxon>Araneae</taxon>
        <taxon>Araneomorphae</taxon>
        <taxon>Entelegynae</taxon>
        <taxon>Araneoidea</taxon>
        <taxon>Nephilidae</taxon>
        <taxon>Trichonephila</taxon>
    </lineage>
</organism>
<keyword evidence="2" id="KW-1185">Reference proteome</keyword>
<evidence type="ECO:0000313" key="1">
    <source>
        <dbReference type="EMBL" id="GFY24297.1"/>
    </source>
</evidence>
<gene>
    <name evidence="1" type="ORF">TNCV_1013461</name>
</gene>
<evidence type="ECO:0000313" key="2">
    <source>
        <dbReference type="Proteomes" id="UP000887159"/>
    </source>
</evidence>
<proteinExistence type="predicted"/>
<dbReference type="EMBL" id="BMAU01021369">
    <property type="protein sequence ID" value="GFY24297.1"/>
    <property type="molecule type" value="Genomic_DNA"/>
</dbReference>